<dbReference type="EMBL" id="CP097635">
    <property type="protein sequence ID" value="URI06482.1"/>
    <property type="molecule type" value="Genomic_DNA"/>
</dbReference>
<dbReference type="InterPro" id="IPR038729">
    <property type="entry name" value="Rad50/SbcC_AAA"/>
</dbReference>
<protein>
    <submittedName>
        <fullName evidence="3">AAA family ATPase</fullName>
    </submittedName>
</protein>
<keyword evidence="4" id="KW-1185">Reference proteome</keyword>
<dbReference type="Proteomes" id="UP001056201">
    <property type="component" value="Chromosome 1"/>
</dbReference>
<evidence type="ECO:0000256" key="1">
    <source>
        <dbReference type="SAM" id="Coils"/>
    </source>
</evidence>
<evidence type="ECO:0000313" key="3">
    <source>
        <dbReference type="EMBL" id="URI06482.1"/>
    </source>
</evidence>
<organism evidence="3 4">
    <name type="scientific">Aquincola tertiaricarbonis</name>
    <dbReference type="NCBI Taxonomy" id="391953"/>
    <lineage>
        <taxon>Bacteria</taxon>
        <taxon>Pseudomonadati</taxon>
        <taxon>Pseudomonadota</taxon>
        <taxon>Betaproteobacteria</taxon>
        <taxon>Burkholderiales</taxon>
        <taxon>Sphaerotilaceae</taxon>
        <taxon>Aquincola</taxon>
    </lineage>
</organism>
<accession>A0ABY4S3B1</accession>
<dbReference type="NCBIfam" id="NF045780">
    <property type="entry name" value="TrlF_fam_ATP"/>
    <property type="match status" value="1"/>
</dbReference>
<feature type="coiled-coil region" evidence="1">
    <location>
        <begin position="420"/>
        <end position="540"/>
    </location>
</feature>
<dbReference type="SUPFAM" id="SSF52540">
    <property type="entry name" value="P-loop containing nucleoside triphosphate hydrolases"/>
    <property type="match status" value="1"/>
</dbReference>
<dbReference type="SUPFAM" id="SSF89550">
    <property type="entry name" value="PHP domain-like"/>
    <property type="match status" value="1"/>
</dbReference>
<dbReference type="Pfam" id="PF13476">
    <property type="entry name" value="AAA_23"/>
    <property type="match status" value="1"/>
</dbReference>
<reference evidence="3" key="1">
    <citation type="submission" date="2022-05" db="EMBL/GenBank/DDBJ databases">
        <title>An RpoN-dependent PEP-CTERM gene is involved in floc formation of an Aquincola tertiaricarbonis strain.</title>
        <authorList>
            <person name="Qiu D."/>
            <person name="Xia M."/>
        </authorList>
    </citation>
    <scope>NUCLEOTIDE SEQUENCE</scope>
    <source>
        <strain evidence="3">RN12</strain>
    </source>
</reference>
<dbReference type="RefSeq" id="WP_250194745.1">
    <property type="nucleotide sequence ID" value="NZ_CP097635.1"/>
</dbReference>
<proteinExistence type="predicted"/>
<evidence type="ECO:0000259" key="2">
    <source>
        <dbReference type="Pfam" id="PF13476"/>
    </source>
</evidence>
<dbReference type="InterPro" id="IPR027417">
    <property type="entry name" value="P-loop_NTPase"/>
</dbReference>
<dbReference type="InterPro" id="IPR054787">
    <property type="entry name" value="TrlF_ATPase"/>
</dbReference>
<sequence length="885" mass="98511">MNGPYPYARFWRCALQVNPAGYHGAYRGAGHAMSEEAYNQALLQQCQALDIRVVGMADHGSVSSIDAARQVLEPAGIVVFPGFEIASNDKTHFVCLFPEDTSCQQLERYLGKLDLLEPQDGVRPSKLSSEQLIDAVVDQLGGFIYAAHCTEDRGLLKQRMSHVWQLPKLRAAQIPGSIDQLKGQDDDFYRRVFLNKDKAYAREHLMAAINAKDVAKPADLAHPGATCWIKMTRPTFAAFKVAFLDPESRVRLNAEQPQDKPSAIHSVKVSGGYLDGMEALLSGHLDTVIGGRGTGKSTLIECLRFALDVVPKGMQARKQHSEIIKENLGRDLGRVEVQLTSFAQHGKRYVVTRKFGEAPIVRDEQGQVSTLSPRDLLPDLDIYGQNEIYELAQDEGSRLRLLERFLPPDHDRQAHLDTVHKRLRDNAEKLTKALDDADMLREQLNRLPKLQEQLQSYEALGLKDKLARVPLLERERQIDARAKEELNGLQSAMATLQDALPDTTFMSDKALEGLPHAPQLVAMRTLLEELRRSMAALIAQGQGLLGRSTTDMQAARQAWQAAQAAAQAEMDAALRSLPSAAGRTGQQIGVAYQTLQQEIERIRPLQSRMATFQQLTESLQQERRNLLSELSDQRHARLQALQAAAKKLNRRLEGRLRIEIQPEGDRRPLKDFLLNCRLEGVGERRLAWIDEASALSTIALANSIREGPAALFADWGLTPVVAEALSKLPRSQVMALESLELAHRVRIELNVKPGDAAPVFKPLERLSTGQQCTAILHLLLLDNRDPLVMDQPEDNLDNAFIAERIVRELRRAKTQRQFIFATHNANIPVFGDAEWIGVFTATDAHGSLAADAQGSIDVPAIRDSVATILEGGRDAFMQRKAKYEF</sequence>
<dbReference type="Gene3D" id="3.20.20.140">
    <property type="entry name" value="Metal-dependent hydrolases"/>
    <property type="match status" value="1"/>
</dbReference>
<dbReference type="InterPro" id="IPR016195">
    <property type="entry name" value="Pol/histidinol_Pase-like"/>
</dbReference>
<feature type="domain" description="Rad50/SbcC-type AAA" evidence="2">
    <location>
        <begin position="288"/>
        <end position="496"/>
    </location>
</feature>
<keyword evidence="1" id="KW-0175">Coiled coil</keyword>
<gene>
    <name evidence="3" type="ORF">MW290_11235</name>
</gene>
<name>A0ABY4S3B1_AQUTE</name>
<dbReference type="Gene3D" id="3.40.50.300">
    <property type="entry name" value="P-loop containing nucleotide triphosphate hydrolases"/>
    <property type="match status" value="2"/>
</dbReference>
<evidence type="ECO:0000313" key="4">
    <source>
        <dbReference type="Proteomes" id="UP001056201"/>
    </source>
</evidence>